<evidence type="ECO:0000313" key="5">
    <source>
        <dbReference type="Proteomes" id="UP000550260"/>
    </source>
</evidence>
<dbReference type="Pfam" id="PF07859">
    <property type="entry name" value="Abhydrolase_3"/>
    <property type="match status" value="1"/>
</dbReference>
<dbReference type="PROSITE" id="PS00122">
    <property type="entry name" value="CARBOXYLESTERASE_B_1"/>
    <property type="match status" value="1"/>
</dbReference>
<dbReference type="EMBL" id="JACJHR010000060">
    <property type="protein sequence ID" value="MBB2503821.1"/>
    <property type="molecule type" value="Genomic_DNA"/>
</dbReference>
<organism evidence="4 5">
    <name type="scientific">Amycolatopsis echigonensis</name>
    <dbReference type="NCBI Taxonomy" id="2576905"/>
    <lineage>
        <taxon>Bacteria</taxon>
        <taxon>Bacillati</taxon>
        <taxon>Actinomycetota</taxon>
        <taxon>Actinomycetes</taxon>
        <taxon>Pseudonocardiales</taxon>
        <taxon>Pseudonocardiaceae</taxon>
        <taxon>Amycolatopsis</taxon>
    </lineage>
</organism>
<protein>
    <submittedName>
        <fullName evidence="4">Alpha/beta hydrolase fold domain-containing protein</fullName>
    </submittedName>
</protein>
<name>A0A8E2B7D9_9PSEU</name>
<dbReference type="InterPro" id="IPR050300">
    <property type="entry name" value="GDXG_lipolytic_enzyme"/>
</dbReference>
<dbReference type="RefSeq" id="WP_183126008.1">
    <property type="nucleotide sequence ID" value="NZ_JACJHR010000060.1"/>
</dbReference>
<dbReference type="AlphaFoldDB" id="A0A8E2B7D9"/>
<evidence type="ECO:0000256" key="1">
    <source>
        <dbReference type="ARBA" id="ARBA00010515"/>
    </source>
</evidence>
<feature type="domain" description="Alpha/beta hydrolase fold-3" evidence="3">
    <location>
        <begin position="76"/>
        <end position="272"/>
    </location>
</feature>
<comment type="similarity">
    <text evidence="1">Belongs to the 'GDXG' lipolytic enzyme family.</text>
</comment>
<reference evidence="4 5" key="1">
    <citation type="submission" date="2020-08" db="EMBL/GenBank/DDBJ databases">
        <title>Amycolatopsis echigonensis JCM 21831.</title>
        <authorList>
            <person name="Tedsree N."/>
            <person name="Kuncharoen N."/>
            <person name="Likhitwitayawuid K."/>
            <person name="Tanasupawat S."/>
        </authorList>
    </citation>
    <scope>NUCLEOTIDE SEQUENCE [LARGE SCALE GENOMIC DNA]</scope>
    <source>
        <strain evidence="4 5">JCM 21831</strain>
    </source>
</reference>
<dbReference type="InterPro" id="IPR002168">
    <property type="entry name" value="Lipase_GDXG_HIS_AS"/>
</dbReference>
<dbReference type="GO" id="GO:0016787">
    <property type="term" value="F:hydrolase activity"/>
    <property type="evidence" value="ECO:0007669"/>
    <property type="project" value="UniProtKB-KW"/>
</dbReference>
<sequence>MAEIALPPELLEFQRTLRPPESGDARELLASFDAYTNQGMPAVGGIELKVPLREVNGWQVTADVYRPLGEPPFPTLVYLHGGAWVLGTPATHRRLAADLALLGLLTVSVDYRRAPRHRFPAAVEDTLHAVGWARSTAESFGGDPARLLLGGDSAGANLAAAALATGAAGPVAAALLCYGIYDVHRALPVVEHLVGGRDPDTQLYLEPDDARRLLDDPRLHPERYCAGFPPSLVLVGEDDPLLGESLSLADRLAEAGAPHELAVVGGAPHGFLQLPTHPGHAGGLGTDRPVPRWSRPCRTAGGGGGGRVIGTLVFSASDRGERP</sequence>
<dbReference type="InterPro" id="IPR019826">
    <property type="entry name" value="Carboxylesterase_B_AS"/>
</dbReference>
<proteinExistence type="inferred from homology"/>
<comment type="caution">
    <text evidence="4">The sequence shown here is derived from an EMBL/GenBank/DDBJ whole genome shotgun (WGS) entry which is preliminary data.</text>
</comment>
<dbReference type="InterPro" id="IPR013094">
    <property type="entry name" value="AB_hydrolase_3"/>
</dbReference>
<evidence type="ECO:0000313" key="4">
    <source>
        <dbReference type="EMBL" id="MBB2503821.1"/>
    </source>
</evidence>
<keyword evidence="2 4" id="KW-0378">Hydrolase</keyword>
<gene>
    <name evidence="4" type="ORF">H5411_32365</name>
</gene>
<dbReference type="PANTHER" id="PTHR48081">
    <property type="entry name" value="AB HYDROLASE SUPERFAMILY PROTEIN C4A8.06C"/>
    <property type="match status" value="1"/>
</dbReference>
<accession>A0A8E2B7D9</accession>
<dbReference type="SUPFAM" id="SSF53474">
    <property type="entry name" value="alpha/beta-Hydrolases"/>
    <property type="match status" value="1"/>
</dbReference>
<dbReference type="Proteomes" id="UP000550260">
    <property type="component" value="Unassembled WGS sequence"/>
</dbReference>
<dbReference type="Gene3D" id="3.40.50.1820">
    <property type="entry name" value="alpha/beta hydrolase"/>
    <property type="match status" value="1"/>
</dbReference>
<dbReference type="PROSITE" id="PS01173">
    <property type="entry name" value="LIPASE_GDXG_HIS"/>
    <property type="match status" value="1"/>
</dbReference>
<dbReference type="InterPro" id="IPR029058">
    <property type="entry name" value="AB_hydrolase_fold"/>
</dbReference>
<evidence type="ECO:0000256" key="2">
    <source>
        <dbReference type="ARBA" id="ARBA00022801"/>
    </source>
</evidence>
<evidence type="ECO:0000259" key="3">
    <source>
        <dbReference type="Pfam" id="PF07859"/>
    </source>
</evidence>